<keyword evidence="5 11" id="KW-0863">Zinc-finger</keyword>
<dbReference type="FunFam" id="3.30.160.60:FF:001480">
    <property type="entry name" value="Si:cabz01071911.3"/>
    <property type="match status" value="1"/>
</dbReference>
<evidence type="ECO:0000256" key="4">
    <source>
        <dbReference type="ARBA" id="ARBA00022737"/>
    </source>
</evidence>
<dbReference type="GO" id="GO:0003682">
    <property type="term" value="F:chromatin binding"/>
    <property type="evidence" value="ECO:0007669"/>
    <property type="project" value="UniProtKB-ARBA"/>
</dbReference>
<dbReference type="SMART" id="SM00355">
    <property type="entry name" value="ZnF_C2H2"/>
    <property type="match status" value="8"/>
</dbReference>
<dbReference type="SMART" id="SM00868">
    <property type="entry name" value="zf-AD"/>
    <property type="match status" value="1"/>
</dbReference>
<comment type="subcellular location">
    <subcellularLocation>
        <location evidence="1">Nucleus</location>
    </subcellularLocation>
</comment>
<name>A0AAR5PN79_DENPD</name>
<reference evidence="16" key="1">
    <citation type="journal article" date="2013" name="Genome Biol.">
        <title>Draft genome of the mountain pine beetle, Dendroctonus ponderosae Hopkins, a major forest pest.</title>
        <authorList>
            <person name="Keeling C.I."/>
            <person name="Yuen M.M."/>
            <person name="Liao N.Y."/>
            <person name="Docking T.R."/>
            <person name="Chan S.K."/>
            <person name="Taylor G.A."/>
            <person name="Palmquist D.L."/>
            <person name="Jackman S.D."/>
            <person name="Nguyen A."/>
            <person name="Li M."/>
            <person name="Henderson H."/>
            <person name="Janes J.K."/>
            <person name="Zhao Y."/>
            <person name="Pandoh P."/>
            <person name="Moore R."/>
            <person name="Sperling F.A."/>
            <person name="Huber D.P."/>
            <person name="Birol I."/>
            <person name="Jones S.J."/>
            <person name="Bohlmann J."/>
        </authorList>
    </citation>
    <scope>NUCLEOTIDE SEQUENCE</scope>
</reference>
<dbReference type="PANTHER" id="PTHR24394">
    <property type="entry name" value="ZINC FINGER PROTEIN"/>
    <property type="match status" value="1"/>
</dbReference>
<keyword evidence="6 12" id="KW-0862">Zinc</keyword>
<dbReference type="InterPro" id="IPR013087">
    <property type="entry name" value="Znf_C2H2_type"/>
</dbReference>
<keyword evidence="4" id="KW-0677">Repeat</keyword>
<dbReference type="PANTHER" id="PTHR24394:SF29">
    <property type="entry name" value="MYONEURIN"/>
    <property type="match status" value="1"/>
</dbReference>
<dbReference type="EnsemblMetazoa" id="XM_019906924.1">
    <property type="protein sequence ID" value="XP_019762483.1"/>
    <property type="gene ID" value="LOC109539275"/>
</dbReference>
<evidence type="ECO:0000256" key="6">
    <source>
        <dbReference type="ARBA" id="ARBA00022833"/>
    </source>
</evidence>
<feature type="domain" description="C2H2-type" evidence="13">
    <location>
        <begin position="219"/>
        <end position="246"/>
    </location>
</feature>
<keyword evidence="10" id="KW-0539">Nucleus</keyword>
<dbReference type="SUPFAM" id="SSF57716">
    <property type="entry name" value="Glucocorticoid receptor-like (DNA-binding domain)"/>
    <property type="match status" value="1"/>
</dbReference>
<evidence type="ECO:0000256" key="1">
    <source>
        <dbReference type="ARBA" id="ARBA00004123"/>
    </source>
</evidence>
<feature type="binding site" evidence="12">
    <location>
        <position position="20"/>
    </location>
    <ligand>
        <name>Zn(2+)</name>
        <dbReference type="ChEBI" id="CHEBI:29105"/>
    </ligand>
</feature>
<dbReference type="FunFam" id="3.30.160.60:FF:000690">
    <property type="entry name" value="Zinc finger protein 354C"/>
    <property type="match status" value="1"/>
</dbReference>
<keyword evidence="8" id="KW-0238">DNA-binding</keyword>
<evidence type="ECO:0008006" key="17">
    <source>
        <dbReference type="Google" id="ProtNLM"/>
    </source>
</evidence>
<dbReference type="FunFam" id="3.30.160.60:FF:000446">
    <property type="entry name" value="Zinc finger protein"/>
    <property type="match status" value="1"/>
</dbReference>
<proteinExistence type="inferred from homology"/>
<dbReference type="GO" id="GO:0005634">
    <property type="term" value="C:nucleus"/>
    <property type="evidence" value="ECO:0007669"/>
    <property type="project" value="UniProtKB-SubCell"/>
</dbReference>
<evidence type="ECO:0000256" key="3">
    <source>
        <dbReference type="ARBA" id="ARBA00022723"/>
    </source>
</evidence>
<feature type="binding site" evidence="12">
    <location>
        <position position="23"/>
    </location>
    <ligand>
        <name>Zn(2+)</name>
        <dbReference type="ChEBI" id="CHEBI:29105"/>
    </ligand>
</feature>
<dbReference type="KEGG" id="dpa:109539275"/>
<dbReference type="InterPro" id="IPR036236">
    <property type="entry name" value="Znf_C2H2_sf"/>
</dbReference>
<dbReference type="Pfam" id="PF00096">
    <property type="entry name" value="zf-C2H2"/>
    <property type="match status" value="5"/>
</dbReference>
<feature type="domain" description="C2H2-type" evidence="13">
    <location>
        <begin position="247"/>
        <end position="274"/>
    </location>
</feature>
<dbReference type="Gene3D" id="3.30.160.60">
    <property type="entry name" value="Classic Zinc Finger"/>
    <property type="match status" value="8"/>
</dbReference>
<dbReference type="FunFam" id="3.30.160.60:FF:001228">
    <property type="entry name" value="Zinc finger protein 236"/>
    <property type="match status" value="1"/>
</dbReference>
<dbReference type="PROSITE" id="PS51915">
    <property type="entry name" value="ZAD"/>
    <property type="match status" value="1"/>
</dbReference>
<dbReference type="FunFam" id="3.30.160.60:FF:000096">
    <property type="entry name" value="Zinc finger and BTB domain-containing protein 18 isoform 1"/>
    <property type="match status" value="1"/>
</dbReference>
<evidence type="ECO:0000259" key="14">
    <source>
        <dbReference type="PROSITE" id="PS51915"/>
    </source>
</evidence>
<feature type="domain" description="ZAD" evidence="14">
    <location>
        <begin position="18"/>
        <end position="88"/>
    </location>
</feature>
<evidence type="ECO:0000256" key="8">
    <source>
        <dbReference type="ARBA" id="ARBA00023125"/>
    </source>
</evidence>
<dbReference type="InterPro" id="IPR012934">
    <property type="entry name" value="Znf_AD"/>
</dbReference>
<keyword evidence="16" id="KW-1185">Reference proteome</keyword>
<feature type="domain" description="C2H2-type" evidence="13">
    <location>
        <begin position="191"/>
        <end position="218"/>
    </location>
</feature>
<evidence type="ECO:0000256" key="5">
    <source>
        <dbReference type="ARBA" id="ARBA00022771"/>
    </source>
</evidence>
<evidence type="ECO:0000313" key="16">
    <source>
        <dbReference type="Proteomes" id="UP000019118"/>
    </source>
</evidence>
<keyword evidence="7" id="KW-0805">Transcription regulation</keyword>
<dbReference type="PROSITE" id="PS50157">
    <property type="entry name" value="ZINC_FINGER_C2H2_2"/>
    <property type="match status" value="8"/>
</dbReference>
<dbReference type="GO" id="GO:0008270">
    <property type="term" value="F:zinc ion binding"/>
    <property type="evidence" value="ECO:0007669"/>
    <property type="project" value="UniProtKB-UniRule"/>
</dbReference>
<dbReference type="GO" id="GO:0000785">
    <property type="term" value="C:chromatin"/>
    <property type="evidence" value="ECO:0007669"/>
    <property type="project" value="UniProtKB-ARBA"/>
</dbReference>
<dbReference type="GO" id="GO:0000981">
    <property type="term" value="F:DNA-binding transcription factor activity, RNA polymerase II-specific"/>
    <property type="evidence" value="ECO:0007669"/>
    <property type="project" value="TreeGrafter"/>
</dbReference>
<dbReference type="GeneID" id="109539275"/>
<feature type="binding site" evidence="12">
    <location>
        <position position="64"/>
    </location>
    <ligand>
        <name>Zn(2+)</name>
        <dbReference type="ChEBI" id="CHEBI:29105"/>
    </ligand>
</feature>
<evidence type="ECO:0000256" key="2">
    <source>
        <dbReference type="ARBA" id="ARBA00006991"/>
    </source>
</evidence>
<feature type="domain" description="C2H2-type" evidence="13">
    <location>
        <begin position="135"/>
        <end position="162"/>
    </location>
</feature>
<evidence type="ECO:0000259" key="13">
    <source>
        <dbReference type="PROSITE" id="PS50157"/>
    </source>
</evidence>
<feature type="domain" description="C2H2-type" evidence="13">
    <location>
        <begin position="333"/>
        <end position="359"/>
    </location>
</feature>
<accession>A0AAR5PN79</accession>
<dbReference type="GO" id="GO:0040029">
    <property type="term" value="P:epigenetic regulation of gene expression"/>
    <property type="evidence" value="ECO:0007669"/>
    <property type="project" value="UniProtKB-ARBA"/>
</dbReference>
<dbReference type="FunFam" id="3.30.160.60:FF:000125">
    <property type="entry name" value="Putative zinc finger protein 143"/>
    <property type="match status" value="1"/>
</dbReference>
<dbReference type="SUPFAM" id="SSF57667">
    <property type="entry name" value="beta-beta-alpha zinc fingers"/>
    <property type="match status" value="4"/>
</dbReference>
<evidence type="ECO:0000313" key="15">
    <source>
        <dbReference type="EnsemblMetazoa" id="XP_019762483.1"/>
    </source>
</evidence>
<evidence type="ECO:0000256" key="9">
    <source>
        <dbReference type="ARBA" id="ARBA00023163"/>
    </source>
</evidence>
<dbReference type="GO" id="GO:1990837">
    <property type="term" value="F:sequence-specific double-stranded DNA binding"/>
    <property type="evidence" value="ECO:0007669"/>
    <property type="project" value="UniProtKB-ARBA"/>
</dbReference>
<keyword evidence="9" id="KW-0804">Transcription</keyword>
<evidence type="ECO:0000256" key="7">
    <source>
        <dbReference type="ARBA" id="ARBA00023015"/>
    </source>
</evidence>
<dbReference type="FunFam" id="3.30.160.60:FF:000303">
    <property type="entry name" value="Zinc finger protein 41"/>
    <property type="match status" value="1"/>
</dbReference>
<dbReference type="PROSITE" id="PS00028">
    <property type="entry name" value="ZINC_FINGER_C2H2_1"/>
    <property type="match status" value="8"/>
</dbReference>
<feature type="domain" description="C2H2-type" evidence="13">
    <location>
        <begin position="163"/>
        <end position="190"/>
    </location>
</feature>
<feature type="binding site" evidence="12">
    <location>
        <position position="61"/>
    </location>
    <ligand>
        <name>Zn(2+)</name>
        <dbReference type="ChEBI" id="CHEBI:29105"/>
    </ligand>
</feature>
<organism evidence="15 16">
    <name type="scientific">Dendroctonus ponderosae</name>
    <name type="common">Mountain pine beetle</name>
    <dbReference type="NCBI Taxonomy" id="77166"/>
    <lineage>
        <taxon>Eukaryota</taxon>
        <taxon>Metazoa</taxon>
        <taxon>Ecdysozoa</taxon>
        <taxon>Arthropoda</taxon>
        <taxon>Hexapoda</taxon>
        <taxon>Insecta</taxon>
        <taxon>Pterygota</taxon>
        <taxon>Neoptera</taxon>
        <taxon>Endopterygota</taxon>
        <taxon>Coleoptera</taxon>
        <taxon>Polyphaga</taxon>
        <taxon>Cucujiformia</taxon>
        <taxon>Curculionidae</taxon>
        <taxon>Scolytinae</taxon>
        <taxon>Dendroctonus</taxon>
    </lineage>
</organism>
<protein>
    <recommendedName>
        <fullName evidence="17">Protein krueppel</fullName>
    </recommendedName>
</protein>
<comment type="similarity">
    <text evidence="2">Belongs to the krueppel C2H2-type zinc-finger protein family.</text>
</comment>
<evidence type="ECO:0000256" key="11">
    <source>
        <dbReference type="PROSITE-ProRule" id="PRU00042"/>
    </source>
</evidence>
<evidence type="ECO:0000256" key="12">
    <source>
        <dbReference type="PROSITE-ProRule" id="PRU01263"/>
    </source>
</evidence>
<dbReference type="RefSeq" id="XP_019762483.1">
    <property type="nucleotide sequence ID" value="XM_019906924.2"/>
</dbReference>
<feature type="domain" description="C2H2-type" evidence="13">
    <location>
        <begin position="275"/>
        <end position="302"/>
    </location>
</feature>
<keyword evidence="3 12" id="KW-0479">Metal-binding</keyword>
<evidence type="ECO:0000256" key="10">
    <source>
        <dbReference type="ARBA" id="ARBA00023242"/>
    </source>
</evidence>
<dbReference type="AlphaFoldDB" id="A0AAR5PN79"/>
<sequence>MLTKSEECVFQLLNQKQSVCRICFHQLEEATNKDQEFFKMLQFSCPDLLLCEDPRLPHHLCQSCFVLLQKCYKFLINVHSSHTLLNKYLETLGPQRDQLSVEKLHLFYEVKPETLKQASSASDNAHFKRGATNFHACQSCMKKYRSKYELEVHQRVHSGEKPFACSVCQKSFTDNRNLKRHLKIHSEDKKHECPTCQKKFLHLFSLKTHQRIHTGEKHYVCEMCGKPFNTSGELTIHSRIHTRLKPYACTICSKAFSSKSTLNTHMSVHTGDRKHSCVICSRKFRTSYDLKVHMRCHDNEKPYFCKYANCDKTYRSNSQLNVHLRTHTGEKRHQCGVCLKKFGESSTLKRHFLTHGGTS</sequence>
<reference evidence="15" key="2">
    <citation type="submission" date="2024-08" db="UniProtKB">
        <authorList>
            <consortium name="EnsemblMetazoa"/>
        </authorList>
    </citation>
    <scope>IDENTIFICATION</scope>
</reference>
<feature type="domain" description="C2H2-type" evidence="13">
    <location>
        <begin position="303"/>
        <end position="332"/>
    </location>
</feature>
<dbReference type="Proteomes" id="UP000019118">
    <property type="component" value="Unassembled WGS sequence"/>
</dbReference>